<dbReference type="EMBL" id="CM023482">
    <property type="protein sequence ID" value="KAH6938893.1"/>
    <property type="molecule type" value="Genomic_DNA"/>
</dbReference>
<proteinExistence type="predicted"/>
<reference evidence="1" key="1">
    <citation type="submission" date="2020-05" db="EMBL/GenBank/DDBJ databases">
        <title>Large-scale comparative analyses of tick genomes elucidate their genetic diversity and vector capacities.</title>
        <authorList>
            <person name="Jia N."/>
            <person name="Wang J."/>
            <person name="Shi W."/>
            <person name="Du L."/>
            <person name="Sun Y."/>
            <person name="Zhan W."/>
            <person name="Jiang J."/>
            <person name="Wang Q."/>
            <person name="Zhang B."/>
            <person name="Ji P."/>
            <person name="Sakyi L.B."/>
            <person name="Cui X."/>
            <person name="Yuan T."/>
            <person name="Jiang B."/>
            <person name="Yang W."/>
            <person name="Lam T.T.-Y."/>
            <person name="Chang Q."/>
            <person name="Ding S."/>
            <person name="Wang X."/>
            <person name="Zhu J."/>
            <person name="Ruan X."/>
            <person name="Zhao L."/>
            <person name="Wei J."/>
            <person name="Que T."/>
            <person name="Du C."/>
            <person name="Cheng J."/>
            <person name="Dai P."/>
            <person name="Han X."/>
            <person name="Huang E."/>
            <person name="Gao Y."/>
            <person name="Liu J."/>
            <person name="Shao H."/>
            <person name="Ye R."/>
            <person name="Li L."/>
            <person name="Wei W."/>
            <person name="Wang X."/>
            <person name="Wang C."/>
            <person name="Yang T."/>
            <person name="Huo Q."/>
            <person name="Li W."/>
            <person name="Guo W."/>
            <person name="Chen H."/>
            <person name="Zhou L."/>
            <person name="Ni X."/>
            <person name="Tian J."/>
            <person name="Zhou Y."/>
            <person name="Sheng Y."/>
            <person name="Liu T."/>
            <person name="Pan Y."/>
            <person name="Xia L."/>
            <person name="Li J."/>
            <person name="Zhao F."/>
            <person name="Cao W."/>
        </authorList>
    </citation>
    <scope>NUCLEOTIDE SEQUENCE</scope>
    <source>
        <strain evidence="1">Hyas-2018</strain>
    </source>
</reference>
<dbReference type="Proteomes" id="UP000821845">
    <property type="component" value="Chromosome 2"/>
</dbReference>
<evidence type="ECO:0000313" key="2">
    <source>
        <dbReference type="Proteomes" id="UP000821845"/>
    </source>
</evidence>
<name>A0ACB7SVJ0_HYAAI</name>
<organism evidence="1 2">
    <name type="scientific">Hyalomma asiaticum</name>
    <name type="common">Tick</name>
    <dbReference type="NCBI Taxonomy" id="266040"/>
    <lineage>
        <taxon>Eukaryota</taxon>
        <taxon>Metazoa</taxon>
        <taxon>Ecdysozoa</taxon>
        <taxon>Arthropoda</taxon>
        <taxon>Chelicerata</taxon>
        <taxon>Arachnida</taxon>
        <taxon>Acari</taxon>
        <taxon>Parasitiformes</taxon>
        <taxon>Ixodida</taxon>
        <taxon>Ixodoidea</taxon>
        <taxon>Ixodidae</taxon>
        <taxon>Hyalomminae</taxon>
        <taxon>Hyalomma</taxon>
    </lineage>
</organism>
<keyword evidence="2" id="KW-1185">Reference proteome</keyword>
<gene>
    <name evidence="1" type="ORF">HPB50_014680</name>
</gene>
<protein>
    <submittedName>
        <fullName evidence="1">Uncharacterized protein</fullName>
    </submittedName>
</protein>
<comment type="caution">
    <text evidence="1">The sequence shown here is derived from an EMBL/GenBank/DDBJ whole genome shotgun (WGS) entry which is preliminary data.</text>
</comment>
<accession>A0ACB7SVJ0</accession>
<evidence type="ECO:0000313" key="1">
    <source>
        <dbReference type="EMBL" id="KAH6938893.1"/>
    </source>
</evidence>
<sequence>MFTGVELLYGMWTNSLGLISDGFHMLFDCSALVMGLAAALLARRSATRTFPFGYGRVEVLSGFMNGLFLVVIAFMVFSEAITRLFDPPQIKTERLLTVSVAGLIVNLIGIIVFRHTHSHSHARDNCSGHTFLYKNKGTFSELADVMSYCKFFFICLLAGVFLHILADTLGSVGVIVSSLLIDQFGLLVADPLCSVFIAVLIFVSVLPLLKHSSMILVLRTPCQLEGKKLPSVLSKVLKIEGVLSYRNEHFWYHTSDVLAGSLHVQIAKDANSQKVLSQVTSLFKELGMQHFTVQVEKEEFFQHMSGLRASTNYYSNALLRSAAHQASNGALSLCIVKSI</sequence>